<feature type="signal peptide" evidence="1">
    <location>
        <begin position="1"/>
        <end position="26"/>
    </location>
</feature>
<dbReference type="Pfam" id="PF01425">
    <property type="entry name" value="Amidase"/>
    <property type="match status" value="1"/>
</dbReference>
<protein>
    <submittedName>
        <fullName evidence="3">Amidase</fullName>
    </submittedName>
</protein>
<dbReference type="Gene3D" id="3.90.1300.10">
    <property type="entry name" value="Amidase signature (AS) domain"/>
    <property type="match status" value="1"/>
</dbReference>
<name>A0ABX0GY13_9ACTN</name>
<comment type="caution">
    <text evidence="3">The sequence shown here is derived from an EMBL/GenBank/DDBJ whole genome shotgun (WGS) entry which is preliminary data.</text>
</comment>
<accession>A0ABX0GY13</accession>
<dbReference type="Proteomes" id="UP000800981">
    <property type="component" value="Unassembled WGS sequence"/>
</dbReference>
<dbReference type="PANTHER" id="PTHR42678:SF34">
    <property type="entry name" value="OS04G0183300 PROTEIN"/>
    <property type="match status" value="1"/>
</dbReference>
<dbReference type="EMBL" id="JAANNP010000009">
    <property type="protein sequence ID" value="NHC14664.1"/>
    <property type="molecule type" value="Genomic_DNA"/>
</dbReference>
<dbReference type="PANTHER" id="PTHR42678">
    <property type="entry name" value="AMIDASE"/>
    <property type="match status" value="1"/>
</dbReference>
<proteinExistence type="predicted"/>
<evidence type="ECO:0000313" key="4">
    <source>
        <dbReference type="Proteomes" id="UP000800981"/>
    </source>
</evidence>
<sequence>MNRTARRRAALLGAAALLTVAVPASAAPAADLDVFVLEEATIADISSAFAKGSLSCVELAELYLARIAAFDDAGPRINSVATVNPDVLETAAALDEEMDRFGPRSRLHCIPVLLKDNVDTYDMPTTNGSVILKDAVPPDDAYITAKLRAQGALILGKAEMGEFAGGSYNTIDGQVVNPYNLKRQTGGSSAGSGAAIAANLAVLAVGTDTSTSVRGPAAYNGIVGLRPTTGLISRDGIAPKNLTFDSAGPMARTVTDTALMMGALTGKDAADPLSVQVYDDYPGGGSHDLGIDYTSYLRDNALQGKRLGVVRDFFGGDPTIDALAEKALDTMEAQGATLVDITLDAAFLDFYVTRGGSTIRTIADYRFKEEFEAYLATFGPEVPKTVEEFIEIYETEVAKSPLPVEASVLNLLKRSLTTTADDPAFKDLVDRVLPAATDYKLSLFEDNDLDALVFPYQTSYAAPISNPAFSIPDPTHVPSSRPQPSIFAAYSSVGFPGIVVPMGFGPQGLPMDISLMGKPYAEGEILGMAYDYEQASKLRAPSPLTPGLPGELIGADSPTAALRGDKVELRFGKEFGGLTATVAVATTGGWTTVGTDRITNGGKATVRLPKAYLASVKPGSLIRVSAGSTALEVVLS</sequence>
<evidence type="ECO:0000259" key="2">
    <source>
        <dbReference type="Pfam" id="PF01425"/>
    </source>
</evidence>
<gene>
    <name evidence="3" type="ORF">G9H71_12825</name>
</gene>
<reference evidence="3 4" key="1">
    <citation type="submission" date="2020-03" db="EMBL/GenBank/DDBJ databases">
        <title>Two novel Motilibacter sp.</title>
        <authorList>
            <person name="Liu S."/>
        </authorList>
    </citation>
    <scope>NUCLEOTIDE SEQUENCE [LARGE SCALE GENOMIC DNA]</scope>
    <source>
        <strain evidence="3 4">E257</strain>
    </source>
</reference>
<evidence type="ECO:0000313" key="3">
    <source>
        <dbReference type="EMBL" id="NHC14664.1"/>
    </source>
</evidence>
<dbReference type="RefSeq" id="WP_166282416.1">
    <property type="nucleotide sequence ID" value="NZ_JAANNP010000009.1"/>
</dbReference>
<evidence type="ECO:0000256" key="1">
    <source>
        <dbReference type="SAM" id="SignalP"/>
    </source>
</evidence>
<keyword evidence="4" id="KW-1185">Reference proteome</keyword>
<keyword evidence="1" id="KW-0732">Signal</keyword>
<feature type="chain" id="PRO_5047425395" evidence="1">
    <location>
        <begin position="27"/>
        <end position="636"/>
    </location>
</feature>
<dbReference type="InterPro" id="IPR023631">
    <property type="entry name" value="Amidase_dom"/>
</dbReference>
<organism evidence="3 4">
    <name type="scientific">Motilibacter deserti</name>
    <dbReference type="NCBI Taxonomy" id="2714956"/>
    <lineage>
        <taxon>Bacteria</taxon>
        <taxon>Bacillati</taxon>
        <taxon>Actinomycetota</taxon>
        <taxon>Actinomycetes</taxon>
        <taxon>Motilibacterales</taxon>
        <taxon>Motilibacteraceae</taxon>
        <taxon>Motilibacter</taxon>
    </lineage>
</organism>
<feature type="domain" description="Amidase" evidence="2">
    <location>
        <begin position="58"/>
        <end position="526"/>
    </location>
</feature>
<dbReference type="InterPro" id="IPR036928">
    <property type="entry name" value="AS_sf"/>
</dbReference>
<dbReference type="SUPFAM" id="SSF75304">
    <property type="entry name" value="Amidase signature (AS) enzymes"/>
    <property type="match status" value="1"/>
</dbReference>